<dbReference type="GO" id="GO:0003677">
    <property type="term" value="F:DNA binding"/>
    <property type="evidence" value="ECO:0007669"/>
    <property type="project" value="UniProtKB-KW"/>
</dbReference>
<dbReference type="RefSeq" id="WP_163286033.1">
    <property type="nucleotide sequence ID" value="NZ_JAAGVY010000030.1"/>
</dbReference>
<evidence type="ECO:0000256" key="1">
    <source>
        <dbReference type="ARBA" id="ARBA00023015"/>
    </source>
</evidence>
<dbReference type="Proteomes" id="UP000486602">
    <property type="component" value="Unassembled WGS sequence"/>
</dbReference>
<sequence length="247" mass="28556">MEQNFKKELKDITQNLIVQPIHTEARVPFDFHSYPLSANQALYVLSLKSGELIYQRNILALLGYHEQEFNFDSPFDLIHENDFPIVKDIIKNTLAFSRDYGLPEESVLCITYRMLKKDGTYIRVQRLSGICPNPDGNSLRYNYSILQDITYMGMNPDVHWDWNSPGLNKGAYINAIKIQPVENLTKRENEVMELILEGIDGYAISKKLGISYNTVKTHRKNIFQKTGCSSAPELMHYIRKGVFRRNS</sequence>
<dbReference type="InterPro" id="IPR000792">
    <property type="entry name" value="Tscrpt_reg_LuxR_C"/>
</dbReference>
<name>A0A7K3WSX6_9FLAO</name>
<accession>A0A7K3WSX6</accession>
<reference evidence="5 6" key="1">
    <citation type="submission" date="2020-02" db="EMBL/GenBank/DDBJ databases">
        <title>Out from the shadows clarifying the taxonomy of the family Cryomorphaceae and related taxa by utilizing the GTDB taxonomic framework.</title>
        <authorList>
            <person name="Bowman J.P."/>
        </authorList>
    </citation>
    <scope>NUCLEOTIDE SEQUENCE [LARGE SCALE GENOMIC DNA]</scope>
    <source>
        <strain evidence="5 6">QSSC 1-22</strain>
    </source>
</reference>
<evidence type="ECO:0000256" key="3">
    <source>
        <dbReference type="ARBA" id="ARBA00023163"/>
    </source>
</evidence>
<dbReference type="InterPro" id="IPR000014">
    <property type="entry name" value="PAS"/>
</dbReference>
<dbReference type="AlphaFoldDB" id="A0A7K3WSX6"/>
<dbReference type="InterPro" id="IPR036388">
    <property type="entry name" value="WH-like_DNA-bd_sf"/>
</dbReference>
<evidence type="ECO:0000313" key="6">
    <source>
        <dbReference type="Proteomes" id="UP000486602"/>
    </source>
</evidence>
<dbReference type="InterPro" id="IPR035965">
    <property type="entry name" value="PAS-like_dom_sf"/>
</dbReference>
<dbReference type="EMBL" id="JAAGVY010000030">
    <property type="protein sequence ID" value="NEN24638.1"/>
    <property type="molecule type" value="Genomic_DNA"/>
</dbReference>
<proteinExistence type="predicted"/>
<organism evidence="5 6">
    <name type="scientific">Cryomorpha ignava</name>
    <dbReference type="NCBI Taxonomy" id="101383"/>
    <lineage>
        <taxon>Bacteria</taxon>
        <taxon>Pseudomonadati</taxon>
        <taxon>Bacteroidota</taxon>
        <taxon>Flavobacteriia</taxon>
        <taxon>Flavobacteriales</taxon>
        <taxon>Cryomorphaceae</taxon>
        <taxon>Cryomorpha</taxon>
    </lineage>
</organism>
<keyword evidence="2" id="KW-0238">DNA-binding</keyword>
<dbReference type="SUPFAM" id="SSF55785">
    <property type="entry name" value="PYP-like sensor domain (PAS domain)"/>
    <property type="match status" value="1"/>
</dbReference>
<dbReference type="CDD" id="cd00130">
    <property type="entry name" value="PAS"/>
    <property type="match status" value="1"/>
</dbReference>
<evidence type="ECO:0000259" key="4">
    <source>
        <dbReference type="PROSITE" id="PS50043"/>
    </source>
</evidence>
<dbReference type="GO" id="GO:0006355">
    <property type="term" value="P:regulation of DNA-templated transcription"/>
    <property type="evidence" value="ECO:0007669"/>
    <property type="project" value="InterPro"/>
</dbReference>
<dbReference type="Gene3D" id="3.30.450.20">
    <property type="entry name" value="PAS domain"/>
    <property type="match status" value="1"/>
</dbReference>
<dbReference type="PANTHER" id="PTHR44688:SF16">
    <property type="entry name" value="DNA-BINDING TRANSCRIPTIONAL ACTIVATOR DEVR_DOSR"/>
    <property type="match status" value="1"/>
</dbReference>
<dbReference type="PRINTS" id="PR00038">
    <property type="entry name" value="HTHLUXR"/>
</dbReference>
<dbReference type="Pfam" id="PF08447">
    <property type="entry name" value="PAS_3"/>
    <property type="match status" value="1"/>
</dbReference>
<feature type="domain" description="HTH luxR-type" evidence="4">
    <location>
        <begin position="177"/>
        <end position="242"/>
    </location>
</feature>
<keyword evidence="6" id="KW-1185">Reference proteome</keyword>
<protein>
    <submittedName>
        <fullName evidence="5">PAS domain-containing protein</fullName>
    </submittedName>
</protein>
<keyword evidence="3" id="KW-0804">Transcription</keyword>
<evidence type="ECO:0000256" key="2">
    <source>
        <dbReference type="ARBA" id="ARBA00023125"/>
    </source>
</evidence>
<dbReference type="Pfam" id="PF00196">
    <property type="entry name" value="GerE"/>
    <property type="match status" value="1"/>
</dbReference>
<keyword evidence="1" id="KW-0805">Transcription regulation</keyword>
<dbReference type="SMART" id="SM00421">
    <property type="entry name" value="HTH_LUXR"/>
    <property type="match status" value="1"/>
</dbReference>
<dbReference type="InterPro" id="IPR016032">
    <property type="entry name" value="Sig_transdc_resp-reg_C-effctor"/>
</dbReference>
<dbReference type="PROSITE" id="PS50043">
    <property type="entry name" value="HTH_LUXR_2"/>
    <property type="match status" value="1"/>
</dbReference>
<dbReference type="SUPFAM" id="SSF46894">
    <property type="entry name" value="C-terminal effector domain of the bipartite response regulators"/>
    <property type="match status" value="1"/>
</dbReference>
<dbReference type="CDD" id="cd06170">
    <property type="entry name" value="LuxR_C_like"/>
    <property type="match status" value="1"/>
</dbReference>
<comment type="caution">
    <text evidence="5">The sequence shown here is derived from an EMBL/GenBank/DDBJ whole genome shotgun (WGS) entry which is preliminary data.</text>
</comment>
<gene>
    <name evidence="5" type="ORF">G3O08_14115</name>
</gene>
<evidence type="ECO:0000313" key="5">
    <source>
        <dbReference type="EMBL" id="NEN24638.1"/>
    </source>
</evidence>
<dbReference type="Gene3D" id="1.10.10.10">
    <property type="entry name" value="Winged helix-like DNA-binding domain superfamily/Winged helix DNA-binding domain"/>
    <property type="match status" value="1"/>
</dbReference>
<dbReference type="PANTHER" id="PTHR44688">
    <property type="entry name" value="DNA-BINDING TRANSCRIPTIONAL ACTIVATOR DEVR_DOSR"/>
    <property type="match status" value="1"/>
</dbReference>
<dbReference type="InterPro" id="IPR013655">
    <property type="entry name" value="PAS_fold_3"/>
</dbReference>